<keyword evidence="2" id="KW-0472">Membrane</keyword>
<dbReference type="InterPro" id="IPR019897">
    <property type="entry name" value="RidA_CS"/>
</dbReference>
<gene>
    <name evidence="3" type="ORF">OP8BY_0058</name>
</gene>
<dbReference type="Pfam" id="PF01042">
    <property type="entry name" value="Ribonuc_L-PSP"/>
    <property type="match status" value="1"/>
</dbReference>
<sequence>MKSTRLAVILVLVVAGFFLFTAGWLKSTVKKLEASAQQKPLVEYLSSPERSNAPFSEAVRVGNLLFLSGQLGRDPQTGKLAEGGIEAETRQCLDNIKRTLEKYGSSLDRVVKATVMLADIGEWARMNSVYTTYFTKNKPARSAFGVSGLAGGARVEIEVIALVD</sequence>
<evidence type="ECO:0000256" key="2">
    <source>
        <dbReference type="SAM" id="Phobius"/>
    </source>
</evidence>
<feature type="transmembrane region" description="Helical" evidence="2">
    <location>
        <begin position="6"/>
        <end position="25"/>
    </location>
</feature>
<dbReference type="GO" id="GO:0005829">
    <property type="term" value="C:cytosol"/>
    <property type="evidence" value="ECO:0007669"/>
    <property type="project" value="TreeGrafter"/>
</dbReference>
<dbReference type="FunFam" id="3.30.1330.40:FF:000001">
    <property type="entry name" value="L-PSP family endoribonuclease"/>
    <property type="match status" value="1"/>
</dbReference>
<dbReference type="EMBL" id="QUAH01000007">
    <property type="protein sequence ID" value="RFT15683.1"/>
    <property type="molecule type" value="Genomic_DNA"/>
</dbReference>
<dbReference type="InterPro" id="IPR006056">
    <property type="entry name" value="RidA"/>
</dbReference>
<evidence type="ECO:0000313" key="4">
    <source>
        <dbReference type="Proteomes" id="UP000257323"/>
    </source>
</evidence>
<dbReference type="GO" id="GO:0019239">
    <property type="term" value="F:deaminase activity"/>
    <property type="evidence" value="ECO:0007669"/>
    <property type="project" value="TreeGrafter"/>
</dbReference>
<comment type="similarity">
    <text evidence="1">Belongs to the RutC family.</text>
</comment>
<dbReference type="InterPro" id="IPR006175">
    <property type="entry name" value="YjgF/YER057c/UK114"/>
</dbReference>
<name>A0A3E2BLR5_9BACT</name>
<dbReference type="PANTHER" id="PTHR11803:SF39">
    <property type="entry name" value="2-IMINOBUTANOATE_2-IMINOPROPANOATE DEAMINASE"/>
    <property type="match status" value="1"/>
</dbReference>
<accession>A0A3E2BLR5</accession>
<keyword evidence="2" id="KW-1133">Transmembrane helix</keyword>
<organism evidence="3 4">
    <name type="scientific">Candidatus Saccharicenans subterraneus</name>
    <dbReference type="NCBI Taxonomy" id="2508984"/>
    <lineage>
        <taxon>Bacteria</taxon>
        <taxon>Candidatus Aminicenantota</taxon>
        <taxon>Candidatus Aminicenantia</taxon>
        <taxon>Candidatus Aminicenantales</taxon>
        <taxon>Candidatus Saccharicenantaceae</taxon>
        <taxon>Candidatus Saccharicenans</taxon>
    </lineage>
</organism>
<comment type="caution">
    <text evidence="3">The sequence shown here is derived from an EMBL/GenBank/DDBJ whole genome shotgun (WGS) entry which is preliminary data.</text>
</comment>
<keyword evidence="2" id="KW-0812">Transmembrane</keyword>
<dbReference type="Gene3D" id="3.30.1330.40">
    <property type="entry name" value="RutC-like"/>
    <property type="match status" value="1"/>
</dbReference>
<reference evidence="3 4" key="1">
    <citation type="submission" date="2018-08" db="EMBL/GenBank/DDBJ databases">
        <title>Genome analysis of the thermophilic bacterium of the candidate phylum Aminicenantes from deep subsurface aquifer revealed its physiology and ecological role.</title>
        <authorList>
            <person name="Kadnikov V.V."/>
            <person name="Mardanov A.V."/>
            <person name="Beletsky A.V."/>
            <person name="Karnachuk O.V."/>
            <person name="Ravin N.V."/>
        </authorList>
    </citation>
    <scope>NUCLEOTIDE SEQUENCE [LARGE SCALE GENOMIC DNA]</scope>
    <source>
        <strain evidence="3">BY38</strain>
    </source>
</reference>
<dbReference type="PANTHER" id="PTHR11803">
    <property type="entry name" value="2-IMINOBUTANOATE/2-IMINOPROPANOATE DEAMINASE RIDA"/>
    <property type="match status" value="1"/>
</dbReference>
<dbReference type="Proteomes" id="UP000257323">
    <property type="component" value="Unassembled WGS sequence"/>
</dbReference>
<protein>
    <submittedName>
        <fullName evidence="3">Endoribonuclease L-PSP</fullName>
    </submittedName>
</protein>
<evidence type="ECO:0000313" key="3">
    <source>
        <dbReference type="EMBL" id="RFT15683.1"/>
    </source>
</evidence>
<dbReference type="AlphaFoldDB" id="A0A3E2BLR5"/>
<proteinExistence type="inferred from homology"/>
<evidence type="ECO:0000256" key="1">
    <source>
        <dbReference type="ARBA" id="ARBA00010552"/>
    </source>
</evidence>
<dbReference type="PROSITE" id="PS01094">
    <property type="entry name" value="UPF0076"/>
    <property type="match status" value="1"/>
</dbReference>
<dbReference type="CDD" id="cd00448">
    <property type="entry name" value="YjgF_YER057c_UK114_family"/>
    <property type="match status" value="1"/>
</dbReference>
<dbReference type="NCBIfam" id="TIGR00004">
    <property type="entry name" value="Rid family detoxifying hydrolase"/>
    <property type="match status" value="1"/>
</dbReference>
<dbReference type="InterPro" id="IPR035959">
    <property type="entry name" value="RutC-like_sf"/>
</dbReference>
<dbReference type="SUPFAM" id="SSF55298">
    <property type="entry name" value="YjgF-like"/>
    <property type="match status" value="1"/>
</dbReference>